<dbReference type="AlphaFoldDB" id="A0A250IIP7"/>
<evidence type="ECO:0000313" key="8">
    <source>
        <dbReference type="Proteomes" id="UP000217289"/>
    </source>
</evidence>
<accession>A0A250IIP7</accession>
<dbReference type="GO" id="GO:0022857">
    <property type="term" value="F:transmembrane transporter activity"/>
    <property type="evidence" value="ECO:0007669"/>
    <property type="project" value="InterPro"/>
</dbReference>
<evidence type="ECO:0000256" key="3">
    <source>
        <dbReference type="SAM" id="Coils"/>
    </source>
</evidence>
<dbReference type="Pfam" id="PF25975">
    <property type="entry name" value="CzcB_C"/>
    <property type="match status" value="1"/>
</dbReference>
<sequence>MNPTPSLSSRLSRWFTTASLGLGAVVTLGMMLGCSTSAEAEPPSITAPLVKGDSVQLAPDGPQWQYIELAVAAEAPALVPLPAPGRVDLDLRRTASVGTPLTGRVDELRVRIGDRVKAGDKLFSVRSAAFADLDRELKSAETEVADKQRVADRVRALVQLQAAPEKDLQAAESELRQARLGLQAAQAKRASLSVAVDGDNLFWVKAPRSGTVVDLDVVDSQEVTPERDRPLVRISDLDEVLVLADVQESDAAALSEGQAVSISTQGGKVVRQGTIERVSEVVDPLRRTVSVRARVMNTDRALRPNAFVEVAPVASSGNIRVRVPASAVVTNGEHSVVFVAREAGRLERVPVTVGRRRDGAVDLIAGLDAGSRYVSRGALLLENTIELAD</sequence>
<comment type="similarity">
    <text evidence="1">Belongs to the membrane fusion protein (MFP) (TC 8.A.1) family.</text>
</comment>
<evidence type="ECO:0000256" key="1">
    <source>
        <dbReference type="ARBA" id="ARBA00009477"/>
    </source>
</evidence>
<feature type="domain" description="CusB-like beta-barrel" evidence="4">
    <location>
        <begin position="242"/>
        <end position="311"/>
    </location>
</feature>
<evidence type="ECO:0000259" key="4">
    <source>
        <dbReference type="Pfam" id="PF25954"/>
    </source>
</evidence>
<dbReference type="InterPro" id="IPR058649">
    <property type="entry name" value="CzcB_C"/>
</dbReference>
<dbReference type="RefSeq" id="WP_245918756.1">
    <property type="nucleotide sequence ID" value="NZ_CP022163.1"/>
</dbReference>
<gene>
    <name evidence="7" type="ORF">MEBOL_004552</name>
</gene>
<dbReference type="Pfam" id="PF25954">
    <property type="entry name" value="Beta-barrel_RND_2"/>
    <property type="match status" value="1"/>
</dbReference>
<dbReference type="EMBL" id="CP022163">
    <property type="protein sequence ID" value="ATB31090.1"/>
    <property type="molecule type" value="Genomic_DNA"/>
</dbReference>
<dbReference type="InterPro" id="IPR058792">
    <property type="entry name" value="Beta-barrel_RND_2"/>
</dbReference>
<dbReference type="KEGG" id="mbd:MEBOL_004552"/>
<keyword evidence="8" id="KW-1185">Reference proteome</keyword>
<evidence type="ECO:0000259" key="5">
    <source>
        <dbReference type="Pfam" id="PF25973"/>
    </source>
</evidence>
<dbReference type="GO" id="GO:0016020">
    <property type="term" value="C:membrane"/>
    <property type="evidence" value="ECO:0007669"/>
    <property type="project" value="InterPro"/>
</dbReference>
<proteinExistence type="inferred from homology"/>
<evidence type="ECO:0000313" key="7">
    <source>
        <dbReference type="EMBL" id="ATB31090.1"/>
    </source>
</evidence>
<dbReference type="Gene3D" id="2.40.30.170">
    <property type="match status" value="1"/>
</dbReference>
<dbReference type="SUPFAM" id="SSF111369">
    <property type="entry name" value="HlyD-like secretion proteins"/>
    <property type="match status" value="1"/>
</dbReference>
<evidence type="ECO:0000259" key="6">
    <source>
        <dbReference type="Pfam" id="PF25975"/>
    </source>
</evidence>
<keyword evidence="2" id="KW-0813">Transport</keyword>
<organism evidence="7 8">
    <name type="scientific">Melittangium boletus DSM 14713</name>
    <dbReference type="NCBI Taxonomy" id="1294270"/>
    <lineage>
        <taxon>Bacteria</taxon>
        <taxon>Pseudomonadati</taxon>
        <taxon>Myxococcota</taxon>
        <taxon>Myxococcia</taxon>
        <taxon>Myxococcales</taxon>
        <taxon>Cystobacterineae</taxon>
        <taxon>Archangiaceae</taxon>
        <taxon>Melittangium</taxon>
    </lineage>
</organism>
<feature type="coiled-coil region" evidence="3">
    <location>
        <begin position="130"/>
        <end position="188"/>
    </location>
</feature>
<feature type="domain" description="CzcB-like C-terminal circularly permuted SH3-like" evidence="6">
    <location>
        <begin position="321"/>
        <end position="380"/>
    </location>
</feature>
<keyword evidence="3" id="KW-0175">Coiled coil</keyword>
<dbReference type="NCBIfam" id="TIGR01730">
    <property type="entry name" value="RND_mfp"/>
    <property type="match status" value="1"/>
</dbReference>
<feature type="domain" description="CzcB-like barrel-sandwich hybrid" evidence="5">
    <location>
        <begin position="93"/>
        <end position="227"/>
    </location>
</feature>
<name>A0A250IIP7_9BACT</name>
<reference evidence="7 8" key="1">
    <citation type="submission" date="2017-06" db="EMBL/GenBank/DDBJ databases">
        <authorList>
            <person name="Kim H.J."/>
            <person name="Triplett B.A."/>
        </authorList>
    </citation>
    <scope>NUCLEOTIDE SEQUENCE [LARGE SCALE GENOMIC DNA]</scope>
    <source>
        <strain evidence="7 8">DSM 14713</strain>
    </source>
</reference>
<dbReference type="Gene3D" id="2.40.420.20">
    <property type="match status" value="1"/>
</dbReference>
<dbReference type="Pfam" id="PF25973">
    <property type="entry name" value="BSH_CzcB"/>
    <property type="match status" value="1"/>
</dbReference>
<dbReference type="InterPro" id="IPR058647">
    <property type="entry name" value="BSH_CzcB-like"/>
</dbReference>
<dbReference type="InterPro" id="IPR051909">
    <property type="entry name" value="MFP_Cation_Efflux"/>
</dbReference>
<dbReference type="Gene3D" id="2.40.50.100">
    <property type="match status" value="1"/>
</dbReference>
<dbReference type="Proteomes" id="UP000217289">
    <property type="component" value="Chromosome"/>
</dbReference>
<dbReference type="FunFam" id="2.40.30.170:FF:000010">
    <property type="entry name" value="Efflux RND transporter periplasmic adaptor subunit"/>
    <property type="match status" value="1"/>
</dbReference>
<protein>
    <submittedName>
        <fullName evidence="7">Uncharacterized protein</fullName>
    </submittedName>
</protein>
<dbReference type="PANTHER" id="PTHR30097">
    <property type="entry name" value="CATION EFFLUX SYSTEM PROTEIN CUSB"/>
    <property type="match status" value="1"/>
</dbReference>
<dbReference type="InterPro" id="IPR006143">
    <property type="entry name" value="RND_pump_MFP"/>
</dbReference>
<evidence type="ECO:0000256" key="2">
    <source>
        <dbReference type="ARBA" id="ARBA00022448"/>
    </source>
</evidence>